<evidence type="ECO:0000256" key="10">
    <source>
        <dbReference type="ARBA" id="ARBA00030169"/>
    </source>
</evidence>
<evidence type="ECO:0000313" key="15">
    <source>
        <dbReference type="Proteomes" id="UP000183508"/>
    </source>
</evidence>
<dbReference type="RefSeq" id="WP_074949381.1">
    <property type="nucleotide sequence ID" value="NZ_FPBV01000002.1"/>
</dbReference>
<evidence type="ECO:0000256" key="12">
    <source>
        <dbReference type="ARBA" id="ARBA00047973"/>
    </source>
</evidence>
<organism evidence="14 15">
    <name type="scientific">Alicyclobacillus macrosporangiidus</name>
    <dbReference type="NCBI Taxonomy" id="392015"/>
    <lineage>
        <taxon>Bacteria</taxon>
        <taxon>Bacillati</taxon>
        <taxon>Bacillota</taxon>
        <taxon>Bacilli</taxon>
        <taxon>Bacillales</taxon>
        <taxon>Alicyclobacillaceae</taxon>
        <taxon>Alicyclobacillus</taxon>
    </lineage>
</organism>
<dbReference type="InterPro" id="IPR036704">
    <property type="entry name" value="RraA/RraA-like_sf"/>
</dbReference>
<feature type="binding site" evidence="13">
    <location>
        <position position="146"/>
    </location>
    <ligand>
        <name>Mg(2+)</name>
        <dbReference type="ChEBI" id="CHEBI:18420"/>
    </ligand>
</feature>
<dbReference type="EC" id="4.1.1.112" evidence="6"/>
<sequence length="229" mass="24104">MAPSEGGSRAKIGTREPREVGVMPEVDLAIVDGWQRIPGLSSSISDILDELGYATAVAATHLPGRLPGRCVVGRAVTVRYLPERRSREHAEDGLIHKSAMAIAARGDVLVVEGDGVGLWSVFGGLAAHRAVECGIAGVIVDGAVRDLDQISALQLPVWSRGVTSVTGRGRLEGVGINVPVRVAGVQVRPGDVVVADDSGVCFVPPEVLAEVGRRLRDLTDEEAKILQSR</sequence>
<comment type="cofactor">
    <cofactor evidence="2">
        <name>a divalent metal cation</name>
        <dbReference type="ChEBI" id="CHEBI:60240"/>
    </cofactor>
</comment>
<dbReference type="GO" id="GO:0046872">
    <property type="term" value="F:metal ion binding"/>
    <property type="evidence" value="ECO:0007669"/>
    <property type="project" value="UniProtKB-KW"/>
</dbReference>
<comment type="catalytic activity">
    <reaction evidence="1">
        <text>4-hydroxy-4-methyl-2-oxoglutarate = 2 pyruvate</text>
        <dbReference type="Rhea" id="RHEA:22748"/>
        <dbReference type="ChEBI" id="CHEBI:15361"/>
        <dbReference type="ChEBI" id="CHEBI:58276"/>
        <dbReference type="EC" id="4.1.3.17"/>
    </reaction>
</comment>
<dbReference type="EC" id="4.1.3.17" evidence="5"/>
<evidence type="ECO:0000256" key="11">
    <source>
        <dbReference type="ARBA" id="ARBA00032305"/>
    </source>
</evidence>
<evidence type="ECO:0000256" key="13">
    <source>
        <dbReference type="PIRSR" id="PIRSR605493-1"/>
    </source>
</evidence>
<dbReference type="InterPro" id="IPR005493">
    <property type="entry name" value="RraA/RraA-like"/>
</dbReference>
<evidence type="ECO:0000256" key="2">
    <source>
        <dbReference type="ARBA" id="ARBA00001968"/>
    </source>
</evidence>
<name>A0A1I7G781_9BACL</name>
<comment type="function">
    <text evidence="8">Catalyzes the aldol cleavage of 4-hydroxy-4-methyl-2-oxoglutarate (HMG) into 2 molecules of pyruvate. Also contains a secondary oxaloacetate (OAA) decarboxylase activity due to the common pyruvate enolate transition state formed following C-C bond cleavage in the retro-aldol and decarboxylation reactions.</text>
</comment>
<evidence type="ECO:0000256" key="9">
    <source>
        <dbReference type="ARBA" id="ARBA00029596"/>
    </source>
</evidence>
<evidence type="ECO:0000313" key="14">
    <source>
        <dbReference type="EMBL" id="SFU44314.1"/>
    </source>
</evidence>
<dbReference type="AlphaFoldDB" id="A0A1I7G781"/>
<feature type="binding site" evidence="13">
    <location>
        <position position="145"/>
    </location>
    <ligand>
        <name>substrate</name>
    </ligand>
</feature>
<keyword evidence="13" id="KW-0460">Magnesium</keyword>
<evidence type="ECO:0000256" key="5">
    <source>
        <dbReference type="ARBA" id="ARBA00012213"/>
    </source>
</evidence>
<dbReference type="PANTHER" id="PTHR33254:SF4">
    <property type="entry name" value="4-HYDROXY-4-METHYL-2-OXOGLUTARATE ALDOLASE 3-RELATED"/>
    <property type="match status" value="1"/>
</dbReference>
<dbReference type="OrthoDB" id="9784786at2"/>
<protein>
    <recommendedName>
        <fullName evidence="7">Putative 4-hydroxy-4-methyl-2-oxoglutarate aldolase</fullName>
        <ecNumber evidence="6">4.1.1.112</ecNumber>
        <ecNumber evidence="5">4.1.3.17</ecNumber>
    </recommendedName>
    <alternativeName>
        <fullName evidence="11">Oxaloacetate decarboxylase</fullName>
    </alternativeName>
    <alternativeName>
        <fullName evidence="9">Regulator of ribonuclease activity homolog</fullName>
    </alternativeName>
    <alternativeName>
        <fullName evidence="10">RraA-like protein</fullName>
    </alternativeName>
</protein>
<keyword evidence="15" id="KW-1185">Reference proteome</keyword>
<dbReference type="GO" id="GO:0047443">
    <property type="term" value="F:4-hydroxy-4-methyl-2-oxoglutarate aldolase activity"/>
    <property type="evidence" value="ECO:0007669"/>
    <property type="project" value="UniProtKB-EC"/>
</dbReference>
<proteinExistence type="inferred from homology"/>
<feature type="binding site" evidence="13">
    <location>
        <begin position="123"/>
        <end position="126"/>
    </location>
    <ligand>
        <name>substrate</name>
    </ligand>
</feature>
<dbReference type="Gene3D" id="3.50.30.40">
    <property type="entry name" value="Ribonuclease E inhibitor RraA/RraA-like"/>
    <property type="match status" value="1"/>
</dbReference>
<dbReference type="CDD" id="cd16841">
    <property type="entry name" value="RraA_family"/>
    <property type="match status" value="1"/>
</dbReference>
<evidence type="ECO:0000256" key="4">
    <source>
        <dbReference type="ARBA" id="ARBA00011233"/>
    </source>
</evidence>
<dbReference type="PANTHER" id="PTHR33254">
    <property type="entry name" value="4-HYDROXY-4-METHYL-2-OXOGLUTARATE ALDOLASE 3-RELATED"/>
    <property type="match status" value="1"/>
</dbReference>
<comment type="cofactor">
    <cofactor evidence="13">
        <name>Mg(2+)</name>
        <dbReference type="ChEBI" id="CHEBI:18420"/>
    </cofactor>
</comment>
<dbReference type="Pfam" id="PF03737">
    <property type="entry name" value="RraA-like"/>
    <property type="match status" value="1"/>
</dbReference>
<keyword evidence="13" id="KW-0479">Metal-binding</keyword>
<evidence type="ECO:0000256" key="1">
    <source>
        <dbReference type="ARBA" id="ARBA00001342"/>
    </source>
</evidence>
<gene>
    <name evidence="14" type="ORF">SAMN05421543_10241</name>
</gene>
<evidence type="ECO:0000256" key="3">
    <source>
        <dbReference type="ARBA" id="ARBA00008621"/>
    </source>
</evidence>
<dbReference type="eggNOG" id="COG0684">
    <property type="taxonomic scope" value="Bacteria"/>
</dbReference>
<comment type="subunit">
    <text evidence="4">Homotrimer.</text>
</comment>
<accession>A0A1I7G781</accession>
<comment type="catalytic activity">
    <reaction evidence="12">
        <text>oxaloacetate + H(+) = pyruvate + CO2</text>
        <dbReference type="Rhea" id="RHEA:15641"/>
        <dbReference type="ChEBI" id="CHEBI:15361"/>
        <dbReference type="ChEBI" id="CHEBI:15378"/>
        <dbReference type="ChEBI" id="CHEBI:16452"/>
        <dbReference type="ChEBI" id="CHEBI:16526"/>
        <dbReference type="EC" id="4.1.1.112"/>
    </reaction>
</comment>
<evidence type="ECO:0000256" key="6">
    <source>
        <dbReference type="ARBA" id="ARBA00012947"/>
    </source>
</evidence>
<dbReference type="EMBL" id="FPBV01000002">
    <property type="protein sequence ID" value="SFU44314.1"/>
    <property type="molecule type" value="Genomic_DNA"/>
</dbReference>
<evidence type="ECO:0000256" key="8">
    <source>
        <dbReference type="ARBA" id="ARBA00025046"/>
    </source>
</evidence>
<reference evidence="15" key="1">
    <citation type="submission" date="2016-10" db="EMBL/GenBank/DDBJ databases">
        <authorList>
            <person name="Varghese N."/>
        </authorList>
    </citation>
    <scope>NUCLEOTIDE SEQUENCE [LARGE SCALE GENOMIC DNA]</scope>
    <source>
        <strain evidence="15">DSM 17980</strain>
    </source>
</reference>
<dbReference type="STRING" id="392015.SAMN05421543_10241"/>
<dbReference type="Proteomes" id="UP000183508">
    <property type="component" value="Unassembled WGS sequence"/>
</dbReference>
<comment type="similarity">
    <text evidence="3">Belongs to the class II aldolase/RraA-like family.</text>
</comment>
<dbReference type="SUPFAM" id="SSF89562">
    <property type="entry name" value="RraA-like"/>
    <property type="match status" value="1"/>
</dbReference>
<dbReference type="GO" id="GO:0008948">
    <property type="term" value="F:oxaloacetate decarboxylase activity"/>
    <property type="evidence" value="ECO:0007669"/>
    <property type="project" value="UniProtKB-EC"/>
</dbReference>
<evidence type="ECO:0000256" key="7">
    <source>
        <dbReference type="ARBA" id="ARBA00016549"/>
    </source>
</evidence>